<proteinExistence type="predicted"/>
<dbReference type="Pfam" id="PF03804">
    <property type="entry name" value="DUF325"/>
    <property type="match status" value="1"/>
</dbReference>
<evidence type="ECO:0000313" key="1">
    <source>
        <dbReference type="EMBL" id="AFS52020.1"/>
    </source>
</evidence>
<organism evidence="1">
    <name type="scientific">Dendrolimus kikuchii nucleopolyhedrovirus</name>
    <dbReference type="NCBI Taxonomy" id="1219875"/>
    <lineage>
        <taxon>Viruses</taxon>
        <taxon>Viruses incertae sedis</taxon>
        <taxon>Naldaviricetes</taxon>
        <taxon>Lefavirales</taxon>
        <taxon>Baculoviridae</taxon>
        <taxon>Alphabaculovirus</taxon>
    </lineage>
</organism>
<sequence length="89" mass="10031">MQINVNHYLPTAVIDMSLEPNYVYYRVCRNCHVAANVASPDDHSVYRYLCAICGTCMVIDHPIHALTDFNEAVDELMEIQRINAGGAIF</sequence>
<reference evidence="1" key="1">
    <citation type="submission" date="2012-06" db="EMBL/GenBank/DDBJ databases">
        <title>Genomic sequencing and analysis of the Dendrolimus kikuchii nucleopolyhedrovirus.</title>
        <authorList>
            <person name="Yang M.M."/>
        </authorList>
    </citation>
    <scope>NUCLEOTIDE SEQUENCE</scope>
    <source>
        <strain evidence="1">YN</strain>
    </source>
</reference>
<accession>V9LT14</accession>
<name>V9LT14_9ABAC</name>
<dbReference type="EMBL" id="JX193905">
    <property type="protein sequence ID" value="AFS52020.1"/>
    <property type="molecule type" value="Genomic_DNA"/>
</dbReference>
<protein>
    <submittedName>
        <fullName evidence="1">DekiORF143</fullName>
    </submittedName>
</protein>
<dbReference type="InterPro" id="IPR003225">
    <property type="entry name" value="DUF325"/>
</dbReference>